<dbReference type="InterPro" id="IPR038765">
    <property type="entry name" value="Papain-like_cys_pep_sf"/>
</dbReference>
<accession>A0A5P3VCN5</accession>
<dbReference type="AlphaFoldDB" id="A0A5P3VCN5"/>
<dbReference type="SUPFAM" id="SSF54001">
    <property type="entry name" value="Cysteine proteinases"/>
    <property type="match status" value="1"/>
</dbReference>
<dbReference type="Pfam" id="PF00112">
    <property type="entry name" value="Peptidase_C1"/>
    <property type="match status" value="1"/>
</dbReference>
<protein>
    <recommendedName>
        <fullName evidence="2">Peptidase C1A papain C-terminal domain-containing protein</fullName>
    </recommendedName>
</protein>
<dbReference type="Proteomes" id="UP000325743">
    <property type="component" value="Chromosome 1"/>
</dbReference>
<dbReference type="Gene3D" id="3.90.70.10">
    <property type="entry name" value="Cysteine proteinases"/>
    <property type="match status" value="1"/>
</dbReference>
<evidence type="ECO:0000259" key="2">
    <source>
        <dbReference type="Pfam" id="PF00112"/>
    </source>
</evidence>
<dbReference type="GO" id="GO:0006508">
    <property type="term" value="P:proteolysis"/>
    <property type="evidence" value="ECO:0007669"/>
    <property type="project" value="InterPro"/>
</dbReference>
<dbReference type="InterPro" id="IPR000668">
    <property type="entry name" value="Peptidase_C1A_C"/>
</dbReference>
<evidence type="ECO:0000313" key="3">
    <source>
        <dbReference type="EMBL" id="QEZ44117.1"/>
    </source>
</evidence>
<dbReference type="GO" id="GO:0008234">
    <property type="term" value="F:cysteine-type peptidase activity"/>
    <property type="evidence" value="ECO:0007669"/>
    <property type="project" value="InterPro"/>
</dbReference>
<name>A0A5P3VCN5_9BURK</name>
<proteinExistence type="predicted"/>
<dbReference type="CDD" id="cd02619">
    <property type="entry name" value="Peptidase_C1"/>
    <property type="match status" value="1"/>
</dbReference>
<feature type="domain" description="Peptidase C1A papain C-terminal" evidence="2">
    <location>
        <begin position="12"/>
        <end position="196"/>
    </location>
</feature>
<feature type="region of interest" description="Disordered" evidence="1">
    <location>
        <begin position="1"/>
        <end position="21"/>
    </location>
</feature>
<evidence type="ECO:0000256" key="1">
    <source>
        <dbReference type="SAM" id="MobiDB-lite"/>
    </source>
</evidence>
<dbReference type="EMBL" id="CP032518">
    <property type="protein sequence ID" value="QEZ44117.1"/>
    <property type="molecule type" value="Genomic_DNA"/>
</dbReference>
<dbReference type="RefSeq" id="WP_151070185.1">
    <property type="nucleotide sequence ID" value="NZ_CP032518.1"/>
</dbReference>
<sequence length="211" mass="23182">MIEVEVNHSSRLGPSRNQGRRPTCLAFTTSDLNAYANATPHLSVEFMCHHAARFGQDWQPGDGFTMEQILAAVESPGQPEEGIYPYCGDSHDAPLMAPPANLTPLYASQTKKRDLSLPEVVAHIRQGHAVGLVVAVTKSLFYPADGIVEFDPYVIPDQFHAMVAVGIGKHRTSGDAHVLLRNSWGEGWGNQGHAWVPERHLLLHMQEGFLV</sequence>
<reference evidence="3 4" key="1">
    <citation type="submission" date="2018-09" db="EMBL/GenBank/DDBJ databases">
        <title>Complete genome sequence of Cupriavidus oxalaticus T2, a bacterium capable of phenol tolerance and degradation.</title>
        <authorList>
            <person name="Yan J."/>
        </authorList>
    </citation>
    <scope>NUCLEOTIDE SEQUENCE [LARGE SCALE GENOMIC DNA]</scope>
    <source>
        <strain evidence="3 4">T2</strain>
    </source>
</reference>
<gene>
    <name evidence="3" type="ORF">D2917_07630</name>
</gene>
<evidence type="ECO:0000313" key="4">
    <source>
        <dbReference type="Proteomes" id="UP000325743"/>
    </source>
</evidence>
<organism evidence="3 4">
    <name type="scientific">Cupriavidus oxalaticus</name>
    <dbReference type="NCBI Taxonomy" id="96344"/>
    <lineage>
        <taxon>Bacteria</taxon>
        <taxon>Pseudomonadati</taxon>
        <taxon>Pseudomonadota</taxon>
        <taxon>Betaproteobacteria</taxon>
        <taxon>Burkholderiales</taxon>
        <taxon>Burkholderiaceae</taxon>
        <taxon>Cupriavidus</taxon>
    </lineage>
</organism>